<dbReference type="PANTHER" id="PTHR47356">
    <property type="entry name" value="FAD-DEPENDENT MONOOXYGENASE ASQG-RELATED"/>
    <property type="match status" value="1"/>
</dbReference>
<dbReference type="InterPro" id="IPR050562">
    <property type="entry name" value="FAD_mOase_fung"/>
</dbReference>
<keyword evidence="7" id="KW-0503">Monooxygenase</keyword>
<evidence type="ECO:0000259" key="6">
    <source>
        <dbReference type="Pfam" id="PF01494"/>
    </source>
</evidence>
<keyword evidence="3" id="KW-0274">FAD</keyword>
<organism evidence="7 8">
    <name type="scientific">Rasamsonia emersonii (strain ATCC 16479 / CBS 393.64 / IMI 116815)</name>
    <dbReference type="NCBI Taxonomy" id="1408163"/>
    <lineage>
        <taxon>Eukaryota</taxon>
        <taxon>Fungi</taxon>
        <taxon>Dikarya</taxon>
        <taxon>Ascomycota</taxon>
        <taxon>Pezizomycotina</taxon>
        <taxon>Eurotiomycetes</taxon>
        <taxon>Eurotiomycetidae</taxon>
        <taxon>Eurotiales</taxon>
        <taxon>Trichocomaceae</taxon>
        <taxon>Rasamsonia</taxon>
    </lineage>
</organism>
<reference evidence="7 8" key="1">
    <citation type="submission" date="2015-04" db="EMBL/GenBank/DDBJ databases">
        <authorList>
            <person name="Heijne W.H."/>
            <person name="Fedorova N.D."/>
            <person name="Nierman W.C."/>
            <person name="Vollebregt A.W."/>
            <person name="Zhao Z."/>
            <person name="Wu L."/>
            <person name="Kumar M."/>
            <person name="Stam H."/>
            <person name="van den Berg M.A."/>
            <person name="Pel H.J."/>
        </authorList>
    </citation>
    <scope>NUCLEOTIDE SEQUENCE [LARGE SCALE GENOMIC DNA]</scope>
    <source>
        <strain evidence="7 8">CBS 393.64</strain>
    </source>
</reference>
<keyword evidence="2" id="KW-0285">Flavoprotein</keyword>
<evidence type="ECO:0000256" key="4">
    <source>
        <dbReference type="ARBA" id="ARBA00023002"/>
    </source>
</evidence>
<dbReference type="InterPro" id="IPR036188">
    <property type="entry name" value="FAD/NAD-bd_sf"/>
</dbReference>
<keyword evidence="5" id="KW-0812">Transmembrane</keyword>
<dbReference type="GO" id="GO:0004497">
    <property type="term" value="F:monooxygenase activity"/>
    <property type="evidence" value="ECO:0007669"/>
    <property type="project" value="UniProtKB-KW"/>
</dbReference>
<evidence type="ECO:0000256" key="3">
    <source>
        <dbReference type="ARBA" id="ARBA00022827"/>
    </source>
</evidence>
<keyword evidence="5" id="KW-0472">Membrane</keyword>
<dbReference type="RefSeq" id="XP_013329321.1">
    <property type="nucleotide sequence ID" value="XM_013473867.1"/>
</dbReference>
<comment type="caution">
    <text evidence="7">The sequence shown here is derived from an EMBL/GenBank/DDBJ whole genome shotgun (WGS) entry which is preliminary data.</text>
</comment>
<keyword evidence="4" id="KW-0560">Oxidoreductase</keyword>
<keyword evidence="8" id="KW-1185">Reference proteome</keyword>
<dbReference type="PRINTS" id="PR00420">
    <property type="entry name" value="RNGMNOXGNASE"/>
</dbReference>
<dbReference type="GeneID" id="25315602"/>
<name>A0A0F4YWW5_RASE3</name>
<gene>
    <name evidence="7" type="ORF">T310_3252</name>
</gene>
<dbReference type="Pfam" id="PF01494">
    <property type="entry name" value="FAD_binding_3"/>
    <property type="match status" value="2"/>
</dbReference>
<feature type="domain" description="FAD-binding" evidence="6">
    <location>
        <begin position="274"/>
        <end position="322"/>
    </location>
</feature>
<evidence type="ECO:0000313" key="7">
    <source>
        <dbReference type="EMBL" id="KKA22709.1"/>
    </source>
</evidence>
<evidence type="ECO:0000256" key="2">
    <source>
        <dbReference type="ARBA" id="ARBA00022630"/>
    </source>
</evidence>
<sequence>MTEHTTVAIIGGGVAGLTLANALEQAGIAYILWEGHDQIAPPAGASLGLMPNGLRILDQLGVVDEVEKQIYTERKVTDEWYRLGYGGFFLERQCFLEILYQNIKDKTRIHTKKKVVRVQSLDAKAIVTAADGSQISCDVVAGADGVKSAVRAEMEAMSLASGGGGVSRDSNFLSTKYACVYGISSPLPAIKPGKAFTIYRKDVSLLIVTGIGGVIYWFVFQDLKASIPFGQTPRYTQADVEALCGIVADTIVTDGVRFADIFKNRTTAVMTALQEGVVDTWFAGRLVLLGDSGHKMVPHAAMGANLAMESAACLVNRLLELRERHPSLQQQHIPLDTLQSSLREYSRNRTARAADVVRLANSACCAQLKAGPAEEAYICNILPTLTNEAWLARALGSLCKAEKLENWHRQSDRVAFYTRQAERIRQRMEMERLEREKENGLGQ</sequence>
<dbReference type="Gene3D" id="3.50.50.60">
    <property type="entry name" value="FAD/NAD(P)-binding domain"/>
    <property type="match status" value="1"/>
</dbReference>
<dbReference type="STRING" id="1408163.A0A0F4YWW5"/>
<dbReference type="PANTHER" id="PTHR47356:SF2">
    <property type="entry name" value="FAD-BINDING DOMAIN-CONTAINING PROTEIN-RELATED"/>
    <property type="match status" value="1"/>
</dbReference>
<keyword evidence="5" id="KW-1133">Transmembrane helix</keyword>
<evidence type="ECO:0000256" key="1">
    <source>
        <dbReference type="ARBA" id="ARBA00007992"/>
    </source>
</evidence>
<accession>A0A0F4YWW5</accession>
<dbReference type="GO" id="GO:0071949">
    <property type="term" value="F:FAD binding"/>
    <property type="evidence" value="ECO:0007669"/>
    <property type="project" value="InterPro"/>
</dbReference>
<dbReference type="SUPFAM" id="SSF51905">
    <property type="entry name" value="FAD/NAD(P)-binding domain"/>
    <property type="match status" value="1"/>
</dbReference>
<dbReference type="OrthoDB" id="10029326at2759"/>
<evidence type="ECO:0000313" key="8">
    <source>
        <dbReference type="Proteomes" id="UP000053958"/>
    </source>
</evidence>
<comment type="similarity">
    <text evidence="1">Belongs to the paxM FAD-dependent monooxygenase family.</text>
</comment>
<evidence type="ECO:0000256" key="5">
    <source>
        <dbReference type="SAM" id="Phobius"/>
    </source>
</evidence>
<feature type="domain" description="FAD-binding" evidence="6">
    <location>
        <begin position="5"/>
        <end position="155"/>
    </location>
</feature>
<dbReference type="InterPro" id="IPR002938">
    <property type="entry name" value="FAD-bd"/>
</dbReference>
<protein>
    <submittedName>
        <fullName evidence="7">Monooxygenase</fullName>
    </submittedName>
</protein>
<dbReference type="Proteomes" id="UP000053958">
    <property type="component" value="Unassembled WGS sequence"/>
</dbReference>
<proteinExistence type="inferred from homology"/>
<feature type="transmembrane region" description="Helical" evidence="5">
    <location>
        <begin position="203"/>
        <end position="220"/>
    </location>
</feature>
<dbReference type="AlphaFoldDB" id="A0A0F4YWW5"/>
<dbReference type="EMBL" id="LASV01000129">
    <property type="protein sequence ID" value="KKA22709.1"/>
    <property type="molecule type" value="Genomic_DNA"/>
</dbReference>